<protein>
    <submittedName>
        <fullName evidence="2">Probable phosphoglycerate mutase</fullName>
    </submittedName>
</protein>
<sequence>MATLLLARSGETTWYREGRVQGWAPVSLSDDGRRQADALARHVERAYGVDRIVTSDIERARETAQFVADAVGVEPAFDPAWRDRDAGSLQGLDARGVFAKYPQYALRDVGVPATRERPPSGESLVEARRRVVTAFDGLVGSLDDDETVVVVTHGTPIRLVLGVVKELDTVDAILAQELDHGCLCELDVAVATDDVGDEPTVTVVAENLSQFDAA</sequence>
<dbReference type="CDD" id="cd07067">
    <property type="entry name" value="HP_PGM_like"/>
    <property type="match status" value="1"/>
</dbReference>
<evidence type="ECO:0000313" key="3">
    <source>
        <dbReference type="Proteomes" id="UP000183894"/>
    </source>
</evidence>
<dbReference type="GO" id="GO:0016791">
    <property type="term" value="F:phosphatase activity"/>
    <property type="evidence" value="ECO:0007669"/>
    <property type="project" value="TreeGrafter"/>
</dbReference>
<dbReference type="InterPro" id="IPR029033">
    <property type="entry name" value="His_PPase_superfam"/>
</dbReference>
<evidence type="ECO:0000313" key="2">
    <source>
        <dbReference type="EMBL" id="SEK94254.1"/>
    </source>
</evidence>
<dbReference type="InterPro" id="IPR013078">
    <property type="entry name" value="His_Pase_superF_clade-1"/>
</dbReference>
<dbReference type="Proteomes" id="UP000183894">
    <property type="component" value="Unassembled WGS sequence"/>
</dbReference>
<dbReference type="InterPro" id="IPR050275">
    <property type="entry name" value="PGM_Phosphatase"/>
</dbReference>
<dbReference type="SMART" id="SM00855">
    <property type="entry name" value="PGAM"/>
    <property type="match status" value="1"/>
</dbReference>
<dbReference type="RefSeq" id="WP_074792852.1">
    <property type="nucleotide sequence ID" value="NZ_FOAD01000002.1"/>
</dbReference>
<name>A0A1H7L5Z5_HALLR</name>
<gene>
    <name evidence="2" type="ORF">SAMN04488691_102218</name>
</gene>
<dbReference type="GO" id="GO:0005737">
    <property type="term" value="C:cytoplasm"/>
    <property type="evidence" value="ECO:0007669"/>
    <property type="project" value="TreeGrafter"/>
</dbReference>
<dbReference type="Gene3D" id="3.40.50.1240">
    <property type="entry name" value="Phosphoglycerate mutase-like"/>
    <property type="match status" value="1"/>
</dbReference>
<reference evidence="2 3" key="1">
    <citation type="submission" date="2016-10" db="EMBL/GenBank/DDBJ databases">
        <authorList>
            <person name="de Groot N.N."/>
        </authorList>
    </citation>
    <scope>NUCLEOTIDE SEQUENCE [LARGE SCALE GENOMIC DNA]</scope>
    <source>
        <strain evidence="2 3">CDM_5</strain>
    </source>
</reference>
<feature type="binding site" evidence="1">
    <location>
        <position position="59"/>
    </location>
    <ligand>
        <name>substrate</name>
    </ligand>
</feature>
<proteinExistence type="predicted"/>
<evidence type="ECO:0000256" key="1">
    <source>
        <dbReference type="PIRSR" id="PIRSR613078-2"/>
    </source>
</evidence>
<dbReference type="EMBL" id="FOAD01000002">
    <property type="protein sequence ID" value="SEK94254.1"/>
    <property type="molecule type" value="Genomic_DNA"/>
</dbReference>
<dbReference type="PANTHER" id="PTHR48100:SF1">
    <property type="entry name" value="HISTIDINE PHOSPHATASE FAMILY PROTEIN-RELATED"/>
    <property type="match status" value="1"/>
</dbReference>
<organism evidence="2 3">
    <name type="scientific">Haloferax larsenii</name>
    <dbReference type="NCBI Taxonomy" id="302484"/>
    <lineage>
        <taxon>Archaea</taxon>
        <taxon>Methanobacteriati</taxon>
        <taxon>Methanobacteriota</taxon>
        <taxon>Stenosarchaea group</taxon>
        <taxon>Halobacteria</taxon>
        <taxon>Halobacteriales</taxon>
        <taxon>Haloferacaceae</taxon>
        <taxon>Haloferax</taxon>
    </lineage>
</organism>
<dbReference type="PANTHER" id="PTHR48100">
    <property type="entry name" value="BROAD-SPECIFICITY PHOSPHATASE YOR283W-RELATED"/>
    <property type="match status" value="1"/>
</dbReference>
<dbReference type="SUPFAM" id="SSF53254">
    <property type="entry name" value="Phosphoglycerate mutase-like"/>
    <property type="match status" value="1"/>
</dbReference>
<dbReference type="AlphaFoldDB" id="A0A1H7L5Z5"/>
<accession>A0A1H7L5Z5</accession>
<dbReference type="Pfam" id="PF00300">
    <property type="entry name" value="His_Phos_1"/>
    <property type="match status" value="1"/>
</dbReference>
<dbReference type="OrthoDB" id="304253at2157"/>